<evidence type="ECO:0008006" key="5">
    <source>
        <dbReference type="Google" id="ProtNLM"/>
    </source>
</evidence>
<dbReference type="RefSeq" id="WP_165336689.1">
    <property type="nucleotide sequence ID" value="NZ_JAAKZW010000304.1"/>
</dbReference>
<evidence type="ECO:0000256" key="2">
    <source>
        <dbReference type="SAM" id="SignalP"/>
    </source>
</evidence>
<organism evidence="3 4">
    <name type="scientific">Streptomyces mesophilus</name>
    <dbReference type="NCBI Taxonomy" id="1775132"/>
    <lineage>
        <taxon>Bacteria</taxon>
        <taxon>Bacillati</taxon>
        <taxon>Actinomycetota</taxon>
        <taxon>Actinomycetes</taxon>
        <taxon>Kitasatosporales</taxon>
        <taxon>Streptomycetaceae</taxon>
        <taxon>Streptomyces</taxon>
    </lineage>
</organism>
<feature type="compositionally biased region" description="Gly residues" evidence="1">
    <location>
        <begin position="235"/>
        <end position="245"/>
    </location>
</feature>
<reference evidence="3 4" key="1">
    <citation type="submission" date="2020-02" db="EMBL/GenBank/DDBJ databases">
        <title>Whole-genome analyses of novel actinobacteria.</title>
        <authorList>
            <person name="Sahin N."/>
            <person name="Tokatli A."/>
        </authorList>
    </citation>
    <scope>NUCLEOTIDE SEQUENCE [LARGE SCALE GENOMIC DNA]</scope>
    <source>
        <strain evidence="3 4">YC504</strain>
    </source>
</reference>
<evidence type="ECO:0000256" key="1">
    <source>
        <dbReference type="SAM" id="MobiDB-lite"/>
    </source>
</evidence>
<keyword evidence="4" id="KW-1185">Reference proteome</keyword>
<evidence type="ECO:0000313" key="4">
    <source>
        <dbReference type="Proteomes" id="UP000481109"/>
    </source>
</evidence>
<dbReference type="Proteomes" id="UP000481109">
    <property type="component" value="Unassembled WGS sequence"/>
</dbReference>
<gene>
    <name evidence="3" type="ORF">G6045_37345</name>
</gene>
<dbReference type="PROSITE" id="PS51257">
    <property type="entry name" value="PROKAR_LIPOPROTEIN"/>
    <property type="match status" value="1"/>
</dbReference>
<comment type="caution">
    <text evidence="3">The sequence shown here is derived from an EMBL/GenBank/DDBJ whole genome shotgun (WGS) entry which is preliminary data.</text>
</comment>
<feature type="signal peptide" evidence="2">
    <location>
        <begin position="1"/>
        <end position="23"/>
    </location>
</feature>
<proteinExistence type="predicted"/>
<sequence length="253" mass="26191">MNSRPRHLPQAVAVAALAAALLAGCGDRNGLDAGTPAPAVSEQPHPEAVWPAWSESLPKALGDGAAGQEPPAALKGLSVPEDGFAKTAVRDVLRADPDMRGYARLRDISGPGRSGIRPPRLVDLTGDGRPELVVAVDTPSGRTVVAVYTARDGKAYRILKSGGQRPCIETVGSDLLLRTPKEGGENAVRYHWNGVQLAALSDTTTYPRNQSASPSSSHPRDHTRPCPTDGSADGAAGGSTDGPTGGSREESGR</sequence>
<evidence type="ECO:0000313" key="3">
    <source>
        <dbReference type="EMBL" id="NGO81290.1"/>
    </source>
</evidence>
<dbReference type="AlphaFoldDB" id="A0A6G4XWZ4"/>
<protein>
    <recommendedName>
        <fullName evidence="5">Lipoprotein</fullName>
    </recommendedName>
</protein>
<keyword evidence="2" id="KW-0732">Signal</keyword>
<feature type="chain" id="PRO_5039511722" description="Lipoprotein" evidence="2">
    <location>
        <begin position="24"/>
        <end position="253"/>
    </location>
</feature>
<feature type="compositionally biased region" description="Polar residues" evidence="1">
    <location>
        <begin position="204"/>
        <end position="217"/>
    </location>
</feature>
<dbReference type="EMBL" id="JAAKZW010000304">
    <property type="protein sequence ID" value="NGO81290.1"/>
    <property type="molecule type" value="Genomic_DNA"/>
</dbReference>
<accession>A0A6G4XWZ4</accession>
<feature type="region of interest" description="Disordered" evidence="1">
    <location>
        <begin position="204"/>
        <end position="253"/>
    </location>
</feature>
<name>A0A6G4XWZ4_9ACTN</name>